<comment type="caution">
    <text evidence="2">The sequence shown here is derived from an EMBL/GenBank/DDBJ whole genome shotgun (WGS) entry which is preliminary data.</text>
</comment>
<gene>
    <name evidence="2" type="ORF">DFL_003100</name>
</gene>
<feature type="compositionally biased region" description="Low complexity" evidence="1">
    <location>
        <begin position="114"/>
        <end position="124"/>
    </location>
</feature>
<feature type="region of interest" description="Disordered" evidence="1">
    <location>
        <begin position="1"/>
        <end position="219"/>
    </location>
</feature>
<dbReference type="VEuPathDB" id="FungiDB:DFL_003100"/>
<dbReference type="EMBL" id="SAEB01000003">
    <property type="protein sequence ID" value="RVD88936.1"/>
    <property type="molecule type" value="Genomic_DNA"/>
</dbReference>
<reference evidence="2 3" key="1">
    <citation type="submission" date="2019-01" db="EMBL/GenBank/DDBJ databases">
        <title>Intercellular communication is required for trap formation in the nematode-trapping fungus Duddingtonia flagrans.</title>
        <authorList>
            <person name="Youssar L."/>
            <person name="Wernet V."/>
            <person name="Hensel N."/>
            <person name="Hildebrandt H.-G."/>
            <person name="Fischer R."/>
        </authorList>
    </citation>
    <scope>NUCLEOTIDE SEQUENCE [LARGE SCALE GENOMIC DNA]</scope>
    <source>
        <strain evidence="2 3">CBS H-5679</strain>
    </source>
</reference>
<sequence length="557" mass="59570">MPGPQGVPRMQGGGGGLYINHGRGGNNAARGSNRRRRPNNQQGQQQESKYTQTNGFEEDDEFQPKLPSDTAPAFRFVERRGRRNKGGARNAGPGGQHNHHHSGQGGGRHQIKDPPQLKALAPQPAVKPATSLSSNLQEDITPKTIRIVSASSKPETSDESLNADTCFSGSSLVEKTPFQEARSTPPTLPEPVEARSKPQLEAGQDTVTDDTSVGEEEGGVPVSWTMASDAQSETPVATAAEKLTTEEPKKISIRELLDTSDIELTPHERFLKLSDVTSRYLTEHLGKINYNPDLSRRLKSDLEVIESAYNTLRFDRSLNPNRILWHTLIGLKKAIELRNNDAKIVGALKEMSQTYDTVRHQALHERRFDGDQLFNFEAGNAAAAATAGKWRMDNSGVQAVAKAGENLMDTLKWNIRGGDTNVGLYGGNGNAGCAVMRFGNPGLGAPNLGSTGFGTTTGLGSTTGFGTTTTTDLGNTGFATTTSSSTSGFSTVGFSTFGFNPAAVDITGFGTPNFKAPSFRRAAAPITPWGPGRGDNFLTLTKPGVPPQYGIIGGHLK</sequence>
<dbReference type="RefSeq" id="XP_067494480.1">
    <property type="nucleotide sequence ID" value="XM_067631990.1"/>
</dbReference>
<feature type="compositionally biased region" description="Low complexity" evidence="1">
    <location>
        <begin position="1"/>
        <end position="10"/>
    </location>
</feature>
<evidence type="ECO:0000256" key="1">
    <source>
        <dbReference type="SAM" id="MobiDB-lite"/>
    </source>
</evidence>
<dbReference type="Proteomes" id="UP000283090">
    <property type="component" value="Unassembled WGS sequence"/>
</dbReference>
<name>A0A437ACU0_ARTFL</name>
<feature type="compositionally biased region" description="Polar residues" evidence="1">
    <location>
        <begin position="149"/>
        <end position="173"/>
    </location>
</feature>
<dbReference type="OrthoDB" id="5357275at2759"/>
<keyword evidence="3" id="KW-1185">Reference proteome</keyword>
<dbReference type="AlphaFoldDB" id="A0A437ACU0"/>
<evidence type="ECO:0000313" key="2">
    <source>
        <dbReference type="EMBL" id="RVD88936.1"/>
    </source>
</evidence>
<proteinExistence type="predicted"/>
<evidence type="ECO:0000313" key="3">
    <source>
        <dbReference type="Proteomes" id="UP000283090"/>
    </source>
</evidence>
<protein>
    <submittedName>
        <fullName evidence="2">Uncharacterized protein</fullName>
    </submittedName>
</protein>
<dbReference type="GeneID" id="93585411"/>
<feature type="compositionally biased region" description="Gly residues" evidence="1">
    <location>
        <begin position="11"/>
        <end position="25"/>
    </location>
</feature>
<accession>A0A437ACU0</accession>
<organism evidence="2 3">
    <name type="scientific">Arthrobotrys flagrans</name>
    <name type="common">Nematode-trapping fungus</name>
    <name type="synonym">Trichothecium flagrans</name>
    <dbReference type="NCBI Taxonomy" id="97331"/>
    <lineage>
        <taxon>Eukaryota</taxon>
        <taxon>Fungi</taxon>
        <taxon>Dikarya</taxon>
        <taxon>Ascomycota</taxon>
        <taxon>Pezizomycotina</taxon>
        <taxon>Orbiliomycetes</taxon>
        <taxon>Orbiliales</taxon>
        <taxon>Orbiliaceae</taxon>
        <taxon>Arthrobotrys</taxon>
    </lineage>
</organism>